<dbReference type="Gene3D" id="3.40.50.300">
    <property type="entry name" value="P-loop containing nucleotide triphosphate hydrolases"/>
    <property type="match status" value="1"/>
</dbReference>
<reference evidence="4" key="1">
    <citation type="submission" date="2020-11" db="EMBL/GenBank/DDBJ databases">
        <authorList>
            <consortium name="DOE Joint Genome Institute"/>
            <person name="Ahrendt S."/>
            <person name="Riley R."/>
            <person name="Andreopoulos W."/>
            <person name="Labutti K."/>
            <person name="Pangilinan J."/>
            <person name="Ruiz-Duenas F.J."/>
            <person name="Barrasa J.M."/>
            <person name="Sanchez-Garcia M."/>
            <person name="Camarero S."/>
            <person name="Miyauchi S."/>
            <person name="Serrano A."/>
            <person name="Linde D."/>
            <person name="Babiker R."/>
            <person name="Drula E."/>
            <person name="Ayuso-Fernandez I."/>
            <person name="Pacheco R."/>
            <person name="Padilla G."/>
            <person name="Ferreira P."/>
            <person name="Barriuso J."/>
            <person name="Kellner H."/>
            <person name="Castanera R."/>
            <person name="Alfaro M."/>
            <person name="Ramirez L."/>
            <person name="Pisabarro A.G."/>
            <person name="Kuo A."/>
            <person name="Tritt A."/>
            <person name="Lipzen A."/>
            <person name="He G."/>
            <person name="Yan M."/>
            <person name="Ng V."/>
            <person name="Cullen D."/>
            <person name="Martin F."/>
            <person name="Rosso M.-N."/>
            <person name="Henrissat B."/>
            <person name="Hibbett D."/>
            <person name="Martinez A.T."/>
            <person name="Grigoriev I.V."/>
        </authorList>
    </citation>
    <scope>NUCLEOTIDE SEQUENCE</scope>
    <source>
        <strain evidence="4">CBS 506.95</strain>
    </source>
</reference>
<feature type="domain" description="G" evidence="3">
    <location>
        <begin position="12"/>
        <end position="82"/>
    </location>
</feature>
<dbReference type="EMBL" id="MU157836">
    <property type="protein sequence ID" value="KAF9531056.1"/>
    <property type="molecule type" value="Genomic_DNA"/>
</dbReference>
<evidence type="ECO:0000313" key="5">
    <source>
        <dbReference type="Proteomes" id="UP000807306"/>
    </source>
</evidence>
<dbReference type="GO" id="GO:0016787">
    <property type="term" value="F:hydrolase activity"/>
    <property type="evidence" value="ECO:0007669"/>
    <property type="project" value="UniProtKB-KW"/>
</dbReference>
<dbReference type="AlphaFoldDB" id="A0A9P6EJU1"/>
<sequence>MANNSGNDPALIAVMGPTGCGKSSFINLASGSEDMVVGSSLTSQTTEIKESRPFPVDPSDKKSRQVILLDTPGFDDTTRSDVEILKLIATYLQKSYAGKRKLAGVVYMQRISDPRMGGTATRNARMFRKLAGHVSMNNVVIVTTFWTKVEQKDGTGRQKQLEDDMFFGKSLKKGANLMPHDKGIQSAHKIISHILTNHDPEALRIQKQMVDKKKVLSKTDASQELYKVLNEQLKQFEEEMDELDTELQGARREGDVRTEQEIQADAKDLQRKLEKKRAEQRHLGVVKPWWNLF</sequence>
<name>A0A9P6EJU1_9AGAR</name>
<dbReference type="OrthoDB" id="8954335at2759"/>
<evidence type="ECO:0000256" key="2">
    <source>
        <dbReference type="SAM" id="MobiDB-lite"/>
    </source>
</evidence>
<protein>
    <submittedName>
        <fullName evidence="4">P-loop containing nucleoside triphosphate hydrolase protein</fullName>
    </submittedName>
</protein>
<accession>A0A9P6EJU1</accession>
<keyword evidence="1" id="KW-0175">Coiled coil</keyword>
<dbReference type="Proteomes" id="UP000807306">
    <property type="component" value="Unassembled WGS sequence"/>
</dbReference>
<feature type="region of interest" description="Disordered" evidence="2">
    <location>
        <begin position="41"/>
        <end position="60"/>
    </location>
</feature>
<feature type="coiled-coil region" evidence="1">
    <location>
        <begin position="219"/>
        <end position="279"/>
    </location>
</feature>
<dbReference type="CDD" id="cd00882">
    <property type="entry name" value="Ras_like_GTPase"/>
    <property type="match status" value="1"/>
</dbReference>
<organism evidence="4 5">
    <name type="scientific">Crepidotus variabilis</name>
    <dbReference type="NCBI Taxonomy" id="179855"/>
    <lineage>
        <taxon>Eukaryota</taxon>
        <taxon>Fungi</taxon>
        <taxon>Dikarya</taxon>
        <taxon>Basidiomycota</taxon>
        <taxon>Agaricomycotina</taxon>
        <taxon>Agaricomycetes</taxon>
        <taxon>Agaricomycetidae</taxon>
        <taxon>Agaricales</taxon>
        <taxon>Agaricineae</taxon>
        <taxon>Crepidotaceae</taxon>
        <taxon>Crepidotus</taxon>
    </lineage>
</organism>
<dbReference type="Pfam" id="PF01926">
    <property type="entry name" value="MMR_HSR1"/>
    <property type="match status" value="1"/>
</dbReference>
<proteinExistence type="predicted"/>
<evidence type="ECO:0000256" key="1">
    <source>
        <dbReference type="SAM" id="Coils"/>
    </source>
</evidence>
<keyword evidence="5" id="KW-1185">Reference proteome</keyword>
<evidence type="ECO:0000259" key="3">
    <source>
        <dbReference type="Pfam" id="PF01926"/>
    </source>
</evidence>
<dbReference type="InterPro" id="IPR027417">
    <property type="entry name" value="P-loop_NTPase"/>
</dbReference>
<keyword evidence="4" id="KW-0378">Hydrolase</keyword>
<feature type="compositionally biased region" description="Basic and acidic residues" evidence="2">
    <location>
        <begin position="47"/>
        <end position="60"/>
    </location>
</feature>
<dbReference type="SUPFAM" id="SSF52540">
    <property type="entry name" value="P-loop containing nucleoside triphosphate hydrolases"/>
    <property type="match status" value="1"/>
</dbReference>
<dbReference type="GO" id="GO:0005525">
    <property type="term" value="F:GTP binding"/>
    <property type="evidence" value="ECO:0007669"/>
    <property type="project" value="InterPro"/>
</dbReference>
<evidence type="ECO:0000313" key="4">
    <source>
        <dbReference type="EMBL" id="KAF9531056.1"/>
    </source>
</evidence>
<gene>
    <name evidence="4" type="ORF">CPB83DRAFT_904651</name>
</gene>
<comment type="caution">
    <text evidence="4">The sequence shown here is derived from an EMBL/GenBank/DDBJ whole genome shotgun (WGS) entry which is preliminary data.</text>
</comment>
<dbReference type="InterPro" id="IPR006073">
    <property type="entry name" value="GTP-bd"/>
</dbReference>